<reference evidence="6" key="2">
    <citation type="journal article" date="2014" name="ISME J.">
        <title>Microbial stratification in low pH oxic and suboxic macroscopic growths along an acid mine drainage.</title>
        <authorList>
            <person name="Mendez-Garcia C."/>
            <person name="Mesa V."/>
            <person name="Sprenger R.R."/>
            <person name="Richter M."/>
            <person name="Diez M.S."/>
            <person name="Solano J."/>
            <person name="Bargiela R."/>
            <person name="Golyshina O.V."/>
            <person name="Manteca A."/>
            <person name="Ramos J.L."/>
            <person name="Gallego J.R."/>
            <person name="Llorente I."/>
            <person name="Martins Dos Santos V.A."/>
            <person name="Jensen O.N."/>
            <person name="Pelaez A.I."/>
            <person name="Sanchez J."/>
            <person name="Ferrer M."/>
        </authorList>
    </citation>
    <scope>NUCLEOTIDE SEQUENCE</scope>
</reference>
<reference evidence="6" key="1">
    <citation type="submission" date="2013-08" db="EMBL/GenBank/DDBJ databases">
        <authorList>
            <person name="Mendez C."/>
            <person name="Richter M."/>
            <person name="Ferrer M."/>
            <person name="Sanchez J."/>
        </authorList>
    </citation>
    <scope>NUCLEOTIDE SEQUENCE</scope>
</reference>
<dbReference type="InterPro" id="IPR036942">
    <property type="entry name" value="Beta-barrel_TonB_sf"/>
</dbReference>
<keyword evidence="2" id="KW-0813">Transport</keyword>
<dbReference type="GO" id="GO:0009279">
    <property type="term" value="C:cell outer membrane"/>
    <property type="evidence" value="ECO:0007669"/>
    <property type="project" value="UniProtKB-SubCell"/>
</dbReference>
<dbReference type="EMBL" id="AUZZ01000317">
    <property type="protein sequence ID" value="EQD68511.1"/>
    <property type="molecule type" value="Genomic_DNA"/>
</dbReference>
<evidence type="ECO:0000256" key="3">
    <source>
        <dbReference type="ARBA" id="ARBA00022692"/>
    </source>
</evidence>
<dbReference type="SUPFAM" id="SSF56935">
    <property type="entry name" value="Porins"/>
    <property type="match status" value="1"/>
</dbReference>
<evidence type="ECO:0000256" key="2">
    <source>
        <dbReference type="ARBA" id="ARBA00022448"/>
    </source>
</evidence>
<keyword evidence="5" id="KW-0998">Cell outer membrane</keyword>
<evidence type="ECO:0000256" key="1">
    <source>
        <dbReference type="ARBA" id="ARBA00004571"/>
    </source>
</evidence>
<evidence type="ECO:0000313" key="6">
    <source>
        <dbReference type="EMBL" id="EQD68511.1"/>
    </source>
</evidence>
<keyword evidence="3" id="KW-0812">Transmembrane</keyword>
<gene>
    <name evidence="6" type="ORF">B2A_00404</name>
</gene>
<name>T1B6H1_9ZZZZ</name>
<sequence length="83" mass="9072">APTNSTQPAYTVWNAALGIGLPRLKPLHSLRLNFAVLNLFNKHYNTIEYYSSGGYFVVPQSVGALLAYPGAPRTAYVALTARF</sequence>
<comment type="subcellular location">
    <subcellularLocation>
        <location evidence="1">Cell outer membrane</location>
        <topology evidence="1">Multi-pass membrane protein</topology>
    </subcellularLocation>
</comment>
<dbReference type="AlphaFoldDB" id="T1B6H1"/>
<dbReference type="PROSITE" id="PS52016">
    <property type="entry name" value="TONB_DEPENDENT_REC_3"/>
    <property type="match status" value="1"/>
</dbReference>
<protein>
    <submittedName>
        <fullName evidence="6">TonB-dependent receptor domain protein</fullName>
    </submittedName>
</protein>
<dbReference type="PROSITE" id="PS01156">
    <property type="entry name" value="TONB_DEPENDENT_REC_2"/>
    <property type="match status" value="1"/>
</dbReference>
<evidence type="ECO:0000256" key="4">
    <source>
        <dbReference type="ARBA" id="ARBA00023136"/>
    </source>
</evidence>
<accession>T1B6H1</accession>
<keyword evidence="6" id="KW-0675">Receptor</keyword>
<evidence type="ECO:0000256" key="5">
    <source>
        <dbReference type="ARBA" id="ARBA00023237"/>
    </source>
</evidence>
<dbReference type="Gene3D" id="2.40.170.20">
    <property type="entry name" value="TonB-dependent receptor, beta-barrel domain"/>
    <property type="match status" value="1"/>
</dbReference>
<organism evidence="6">
    <name type="scientific">mine drainage metagenome</name>
    <dbReference type="NCBI Taxonomy" id="410659"/>
    <lineage>
        <taxon>unclassified sequences</taxon>
        <taxon>metagenomes</taxon>
        <taxon>ecological metagenomes</taxon>
    </lineage>
</organism>
<proteinExistence type="predicted"/>
<feature type="non-terminal residue" evidence="6">
    <location>
        <position position="1"/>
    </location>
</feature>
<comment type="caution">
    <text evidence="6">The sequence shown here is derived from an EMBL/GenBank/DDBJ whole genome shotgun (WGS) entry which is preliminary data.</text>
</comment>
<dbReference type="InterPro" id="IPR039426">
    <property type="entry name" value="TonB-dep_rcpt-like"/>
</dbReference>
<keyword evidence="4" id="KW-0472">Membrane</keyword>
<dbReference type="InterPro" id="IPR010917">
    <property type="entry name" value="TonB_rcpt_CS"/>
</dbReference>